<evidence type="ECO:0000256" key="2">
    <source>
        <dbReference type="ARBA" id="ARBA00022722"/>
    </source>
</evidence>
<evidence type="ECO:0000256" key="1">
    <source>
        <dbReference type="ARBA" id="ARBA00022649"/>
    </source>
</evidence>
<keyword evidence="2" id="KW-0540">Nuclease</keyword>
<evidence type="ECO:0000256" key="3">
    <source>
        <dbReference type="ARBA" id="ARBA00022801"/>
    </source>
</evidence>
<dbReference type="InterPro" id="IPR037038">
    <property type="entry name" value="HepT-like_sf"/>
</dbReference>
<reference evidence="5 6" key="1">
    <citation type="submission" date="2023-08" db="EMBL/GenBank/DDBJ databases">
        <authorList>
            <person name="Joshi A."/>
            <person name="Thite S."/>
        </authorList>
    </citation>
    <scope>NUCLEOTIDE SEQUENCE [LARGE SCALE GENOMIC DNA]</scope>
    <source>
        <strain evidence="5 6">1E1</strain>
    </source>
</reference>
<dbReference type="EMBL" id="JAUZVY010000003">
    <property type="protein sequence ID" value="MDP4529175.1"/>
    <property type="molecule type" value="Genomic_DNA"/>
</dbReference>
<gene>
    <name evidence="5" type="ORF">Q3O59_09045</name>
</gene>
<keyword evidence="1" id="KW-1277">Toxin-antitoxin system</keyword>
<dbReference type="NCBIfam" id="NF047751">
    <property type="entry name" value="HepT_toxin"/>
    <property type="match status" value="1"/>
</dbReference>
<accession>A0ABT9GQC3</accession>
<organism evidence="5 6">
    <name type="scientific">Alkalimonas delamerensis</name>
    <dbReference type="NCBI Taxonomy" id="265981"/>
    <lineage>
        <taxon>Bacteria</taxon>
        <taxon>Pseudomonadati</taxon>
        <taxon>Pseudomonadota</taxon>
        <taxon>Gammaproteobacteria</taxon>
        <taxon>Alkalimonas</taxon>
    </lineage>
</organism>
<keyword evidence="6" id="KW-1185">Reference proteome</keyword>
<dbReference type="PANTHER" id="PTHR33397">
    <property type="entry name" value="UPF0331 PROTEIN YUTE"/>
    <property type="match status" value="1"/>
</dbReference>
<name>A0ABT9GQC3_9GAMM</name>
<comment type="caution">
    <text evidence="5">The sequence shown here is derived from an EMBL/GenBank/DDBJ whole genome shotgun (WGS) entry which is preliminary data.</text>
</comment>
<evidence type="ECO:0000313" key="5">
    <source>
        <dbReference type="EMBL" id="MDP4529175.1"/>
    </source>
</evidence>
<dbReference type="RefSeq" id="WP_305945277.1">
    <property type="nucleotide sequence ID" value="NZ_JAUZVY010000003.1"/>
</dbReference>
<dbReference type="PANTHER" id="PTHR33397:SF5">
    <property type="entry name" value="RNASE YUTE-RELATED"/>
    <property type="match status" value="1"/>
</dbReference>
<comment type="similarity">
    <text evidence="4">Belongs to the HepT RNase toxin family.</text>
</comment>
<evidence type="ECO:0000313" key="6">
    <source>
        <dbReference type="Proteomes" id="UP001236258"/>
    </source>
</evidence>
<sequence length="140" mass="15833">MLDAYLDNLIEHSLECLQLLDEISLLASKGVLTKIEQSAAERQLQVLTEAAIGIAKHWVKQQQGSVPADAYSSFEKLSQLGLLTAEELSQWRKIIGLRNALVHDYLNFSRDVLQRVLTQRHYQQVFDFIGQAAQALRSEP</sequence>
<protein>
    <submittedName>
        <fullName evidence="5">DUF86 domain-containing protein</fullName>
    </submittedName>
</protein>
<dbReference type="InterPro" id="IPR008201">
    <property type="entry name" value="HepT-like"/>
</dbReference>
<keyword evidence="3" id="KW-0378">Hydrolase</keyword>
<proteinExistence type="inferred from homology"/>
<dbReference type="InterPro" id="IPR052379">
    <property type="entry name" value="Type_VII_TA_RNase"/>
</dbReference>
<evidence type="ECO:0000256" key="4">
    <source>
        <dbReference type="ARBA" id="ARBA00024207"/>
    </source>
</evidence>
<dbReference type="Pfam" id="PF01934">
    <property type="entry name" value="HepT-like"/>
    <property type="match status" value="1"/>
</dbReference>
<dbReference type="Proteomes" id="UP001236258">
    <property type="component" value="Unassembled WGS sequence"/>
</dbReference>
<dbReference type="SUPFAM" id="SSF81593">
    <property type="entry name" value="Nucleotidyltransferase substrate binding subunit/domain"/>
    <property type="match status" value="1"/>
</dbReference>
<dbReference type="Gene3D" id="1.20.120.580">
    <property type="entry name" value="bsu32300-like"/>
    <property type="match status" value="1"/>
</dbReference>